<evidence type="ECO:0000256" key="6">
    <source>
        <dbReference type="ARBA" id="ARBA00023098"/>
    </source>
</evidence>
<evidence type="ECO:0000256" key="2">
    <source>
        <dbReference type="ARBA" id="ARBA00012296"/>
    </source>
</evidence>
<dbReference type="PANTHER" id="PTHR10977:SF3">
    <property type="entry name" value="DIPHOSPHOMEVALONATE DECARBOXYLASE"/>
    <property type="match status" value="1"/>
</dbReference>
<comment type="caution">
    <text evidence="10">The sequence shown here is derived from an EMBL/GenBank/DDBJ whole genome shotgun (WGS) entry which is preliminary data.</text>
</comment>
<dbReference type="PIRSF" id="PIRSF015950">
    <property type="entry name" value="Mev_P_decrbx"/>
    <property type="match status" value="1"/>
</dbReference>
<dbReference type="InterPro" id="IPR020568">
    <property type="entry name" value="Ribosomal_Su5_D2-typ_SF"/>
</dbReference>
<evidence type="ECO:0000256" key="4">
    <source>
        <dbReference type="ARBA" id="ARBA00022741"/>
    </source>
</evidence>
<evidence type="ECO:0000256" key="3">
    <source>
        <dbReference type="ARBA" id="ARBA00022516"/>
    </source>
</evidence>
<keyword evidence="7" id="KW-0456">Lyase</keyword>
<dbReference type="AlphaFoldDB" id="A0A0R1Z7N6"/>
<dbReference type="RefSeq" id="WP_057909149.1">
    <property type="nucleotide sequence ID" value="NZ_AZGK01000001.1"/>
</dbReference>
<dbReference type="PANTHER" id="PTHR10977">
    <property type="entry name" value="DIPHOSPHOMEVALONATE DECARBOXYLASE"/>
    <property type="match status" value="1"/>
</dbReference>
<keyword evidence="6" id="KW-0443">Lipid metabolism</keyword>
<feature type="domain" description="Mvd1 C-terminal" evidence="8">
    <location>
        <begin position="183"/>
        <end position="315"/>
    </location>
</feature>
<dbReference type="Pfam" id="PF18376">
    <property type="entry name" value="MDD_C"/>
    <property type="match status" value="1"/>
</dbReference>
<dbReference type="PATRIC" id="fig|1423784.4.peg.296"/>
<evidence type="ECO:0000259" key="9">
    <source>
        <dbReference type="Pfam" id="PF22700"/>
    </source>
</evidence>
<accession>A0A0R1Z7N6</accession>
<dbReference type="Gene3D" id="3.30.70.890">
    <property type="entry name" value="GHMP kinase, C-terminal domain"/>
    <property type="match status" value="1"/>
</dbReference>
<dbReference type="Proteomes" id="UP000051957">
    <property type="component" value="Unassembled WGS sequence"/>
</dbReference>
<dbReference type="InterPro" id="IPR041431">
    <property type="entry name" value="Mvd1_C"/>
</dbReference>
<keyword evidence="4" id="KW-0547">Nucleotide-binding</keyword>
<evidence type="ECO:0000256" key="1">
    <source>
        <dbReference type="ARBA" id="ARBA00008831"/>
    </source>
</evidence>
<dbReference type="InterPro" id="IPR036554">
    <property type="entry name" value="GHMP_kinase_C_sf"/>
</dbReference>
<dbReference type="GO" id="GO:0005829">
    <property type="term" value="C:cytosol"/>
    <property type="evidence" value="ECO:0007669"/>
    <property type="project" value="InterPro"/>
</dbReference>
<evidence type="ECO:0000259" key="8">
    <source>
        <dbReference type="Pfam" id="PF18376"/>
    </source>
</evidence>
<keyword evidence="3" id="KW-0444">Lipid biosynthesis</keyword>
<sequence>MTTSSNNSATALAHTNIALIKYWGKKNADLIIPYTGSLSLTLDQFYTKTQVSFDRQLEQDTLLINEQAVTDKSWQRVHDFLNLVRQQSGITENARVISDNHVPTAAGLASSASAFAALAAAASKASGMDLNERDLSRLARRGSGSACRSIYGGFVEWQRGSDDTDSYAVPIENPNLKDIRIVALTIETHQKPISSRQGMERSVTTSPYYPTWVKVVESDLKEIKSAISQNDFAKFGAISEFNAMRMHALTLSANPDFLYFNGMTLDAMNEVKRLRHAGVECYYTVDAGPNVKVICQTKNVDTIANTFSKILGPEKVTVAKPGPGIKYL</sequence>
<dbReference type="InterPro" id="IPR014721">
    <property type="entry name" value="Ribsml_uS5_D2-typ_fold_subgr"/>
</dbReference>
<dbReference type="FunFam" id="3.30.230.10:FF:000072">
    <property type="entry name" value="Diphosphomevalonate decarboxylase"/>
    <property type="match status" value="1"/>
</dbReference>
<evidence type="ECO:0000256" key="7">
    <source>
        <dbReference type="ARBA" id="ARBA00023239"/>
    </source>
</evidence>
<evidence type="ECO:0000313" key="11">
    <source>
        <dbReference type="Proteomes" id="UP000051957"/>
    </source>
</evidence>
<dbReference type="GO" id="GO:0019287">
    <property type="term" value="P:isopentenyl diphosphate biosynthetic process, mevalonate pathway"/>
    <property type="evidence" value="ECO:0007669"/>
    <property type="project" value="InterPro"/>
</dbReference>
<dbReference type="SUPFAM" id="SSF55060">
    <property type="entry name" value="GHMP Kinase, C-terminal domain"/>
    <property type="match status" value="1"/>
</dbReference>
<dbReference type="InterPro" id="IPR053859">
    <property type="entry name" value="MVD-like_N"/>
</dbReference>
<dbReference type="InterPro" id="IPR005935">
    <property type="entry name" value="Mev_decarb"/>
</dbReference>
<keyword evidence="5" id="KW-0067">ATP-binding</keyword>
<dbReference type="GO" id="GO:0004163">
    <property type="term" value="F:diphosphomevalonate decarboxylase activity"/>
    <property type="evidence" value="ECO:0007669"/>
    <property type="project" value="UniProtKB-EC"/>
</dbReference>
<dbReference type="Pfam" id="PF22700">
    <property type="entry name" value="MVD-like_N"/>
    <property type="match status" value="1"/>
</dbReference>
<dbReference type="NCBIfam" id="TIGR01240">
    <property type="entry name" value="mevDPdecarb"/>
    <property type="match status" value="1"/>
</dbReference>
<name>A0A0R1Z7N6_9LACO</name>
<evidence type="ECO:0000313" key="10">
    <source>
        <dbReference type="EMBL" id="KRM47817.1"/>
    </source>
</evidence>
<organism evidence="10 11">
    <name type="scientific">Lentilactobacillus parabuchneri DSM 5707 = NBRC 107865</name>
    <dbReference type="NCBI Taxonomy" id="1423784"/>
    <lineage>
        <taxon>Bacteria</taxon>
        <taxon>Bacillati</taxon>
        <taxon>Bacillota</taxon>
        <taxon>Bacilli</taxon>
        <taxon>Lactobacillales</taxon>
        <taxon>Lactobacillaceae</taxon>
        <taxon>Lentilactobacillus</taxon>
    </lineage>
</organism>
<dbReference type="EC" id="4.1.1.33" evidence="2"/>
<gene>
    <name evidence="10" type="ORF">FC51_GL000300</name>
</gene>
<dbReference type="EMBL" id="AZGK01000001">
    <property type="protein sequence ID" value="KRM47817.1"/>
    <property type="molecule type" value="Genomic_DNA"/>
</dbReference>
<reference evidence="10 11" key="1">
    <citation type="journal article" date="2015" name="Genome Announc.">
        <title>Expanding the biotechnology potential of lactobacilli through comparative genomics of 213 strains and associated genera.</title>
        <authorList>
            <person name="Sun Z."/>
            <person name="Harris H.M."/>
            <person name="McCann A."/>
            <person name="Guo C."/>
            <person name="Argimon S."/>
            <person name="Zhang W."/>
            <person name="Yang X."/>
            <person name="Jeffery I.B."/>
            <person name="Cooney J.C."/>
            <person name="Kagawa T.F."/>
            <person name="Liu W."/>
            <person name="Song Y."/>
            <person name="Salvetti E."/>
            <person name="Wrobel A."/>
            <person name="Rasinkangas P."/>
            <person name="Parkhill J."/>
            <person name="Rea M.C."/>
            <person name="O'Sullivan O."/>
            <person name="Ritari J."/>
            <person name="Douillard F.P."/>
            <person name="Paul Ross R."/>
            <person name="Yang R."/>
            <person name="Briner A.E."/>
            <person name="Felis G.E."/>
            <person name="de Vos W.M."/>
            <person name="Barrangou R."/>
            <person name="Klaenhammer T.R."/>
            <person name="Caufield P.W."/>
            <person name="Cui Y."/>
            <person name="Zhang H."/>
            <person name="O'Toole P.W."/>
        </authorList>
    </citation>
    <scope>NUCLEOTIDE SEQUENCE [LARGE SCALE GENOMIC DNA]</scope>
    <source>
        <strain evidence="10 11">DSM 5707</strain>
    </source>
</reference>
<dbReference type="GeneID" id="69804022"/>
<proteinExistence type="inferred from homology"/>
<dbReference type="InterPro" id="IPR029765">
    <property type="entry name" value="Mev_diP_decarb"/>
</dbReference>
<dbReference type="Gene3D" id="3.30.230.10">
    <property type="match status" value="1"/>
</dbReference>
<comment type="similarity">
    <text evidence="1">Belongs to the diphosphomevalonate decarboxylase family.</text>
</comment>
<evidence type="ECO:0000256" key="5">
    <source>
        <dbReference type="ARBA" id="ARBA00022840"/>
    </source>
</evidence>
<dbReference type="SUPFAM" id="SSF54211">
    <property type="entry name" value="Ribosomal protein S5 domain 2-like"/>
    <property type="match status" value="1"/>
</dbReference>
<protein>
    <recommendedName>
        <fullName evidence="2">diphosphomevalonate decarboxylase</fullName>
        <ecNumber evidence="2">4.1.1.33</ecNumber>
    </recommendedName>
</protein>
<dbReference type="GO" id="GO:0005524">
    <property type="term" value="F:ATP binding"/>
    <property type="evidence" value="ECO:0007669"/>
    <property type="project" value="UniProtKB-KW"/>
</dbReference>
<feature type="domain" description="Diphosphomevalonate decarboxylase-like N-terminal" evidence="9">
    <location>
        <begin position="13"/>
        <end position="168"/>
    </location>
</feature>